<evidence type="ECO:0000256" key="3">
    <source>
        <dbReference type="ARBA" id="ARBA00023237"/>
    </source>
</evidence>
<accession>A0A177N207</accession>
<name>A0A177N207_9GAMM</name>
<comment type="subcellular location">
    <subcellularLocation>
        <location evidence="1">Cell outer membrane</location>
    </subcellularLocation>
</comment>
<dbReference type="InterPro" id="IPR036942">
    <property type="entry name" value="Beta-barrel_TonB_sf"/>
</dbReference>
<comment type="caution">
    <text evidence="4">The sequence shown here is derived from an EMBL/GenBank/DDBJ whole genome shotgun (WGS) entry which is preliminary data.</text>
</comment>
<reference evidence="5" key="1">
    <citation type="submission" date="2016-03" db="EMBL/GenBank/DDBJ databases">
        <authorList>
            <person name="Heylen K."/>
            <person name="De Vos P."/>
            <person name="Vekeman B."/>
        </authorList>
    </citation>
    <scope>NUCLEOTIDE SEQUENCE [LARGE SCALE GENOMIC DNA]</scope>
    <source>
        <strain evidence="5">R-45383</strain>
    </source>
</reference>
<protein>
    <submittedName>
        <fullName evidence="4">Uncharacterized protein</fullName>
    </submittedName>
</protein>
<keyword evidence="3" id="KW-0998">Cell outer membrane</keyword>
<evidence type="ECO:0000256" key="1">
    <source>
        <dbReference type="ARBA" id="ARBA00004442"/>
    </source>
</evidence>
<dbReference type="Proteomes" id="UP000077628">
    <property type="component" value="Unassembled WGS sequence"/>
</dbReference>
<dbReference type="EMBL" id="LUUK01000229">
    <property type="protein sequence ID" value="OAI11674.1"/>
    <property type="molecule type" value="Genomic_DNA"/>
</dbReference>
<evidence type="ECO:0000256" key="2">
    <source>
        <dbReference type="ARBA" id="ARBA00023136"/>
    </source>
</evidence>
<proteinExistence type="predicted"/>
<evidence type="ECO:0000313" key="5">
    <source>
        <dbReference type="Proteomes" id="UP000077628"/>
    </source>
</evidence>
<dbReference type="AlphaFoldDB" id="A0A177N207"/>
<keyword evidence="2" id="KW-0472">Membrane</keyword>
<evidence type="ECO:0000313" key="4">
    <source>
        <dbReference type="EMBL" id="OAI11674.1"/>
    </source>
</evidence>
<dbReference type="Gene3D" id="2.40.170.20">
    <property type="entry name" value="TonB-dependent receptor, beta-barrel domain"/>
    <property type="match status" value="1"/>
</dbReference>
<dbReference type="SUPFAM" id="SSF56935">
    <property type="entry name" value="Porins"/>
    <property type="match status" value="1"/>
</dbReference>
<organism evidence="4 5">
    <name type="scientific">Methylomonas koyamae</name>
    <dbReference type="NCBI Taxonomy" id="702114"/>
    <lineage>
        <taxon>Bacteria</taxon>
        <taxon>Pseudomonadati</taxon>
        <taxon>Pseudomonadota</taxon>
        <taxon>Gammaproteobacteria</taxon>
        <taxon>Methylococcales</taxon>
        <taxon>Methylococcaceae</taxon>
        <taxon>Methylomonas</taxon>
    </lineage>
</organism>
<dbReference type="STRING" id="702114.A1355_15710"/>
<dbReference type="GO" id="GO:0009279">
    <property type="term" value="C:cell outer membrane"/>
    <property type="evidence" value="ECO:0007669"/>
    <property type="project" value="UniProtKB-SubCell"/>
</dbReference>
<keyword evidence="5" id="KW-1185">Reference proteome</keyword>
<sequence>MASDRMVYGIDVHYEKITRDLLFSVDKAPSYIETLRVPVSAAYYHPSGFFSKLSATPVNQNIRKLGQENLITQQMVMRNGSEIFWTLDAQFGYRFPKRLGIFSFGIKNLLDKQFNYQDFYYQTGVNNPVSPQYQPGRFFYGQVTLSFN</sequence>
<gene>
    <name evidence="4" type="ORF">A1355_15710</name>
</gene>